<keyword evidence="2" id="KW-1185">Reference proteome</keyword>
<name>A0A7D5R708_9ARCH</name>
<dbReference type="RefSeq" id="WP_179360784.1">
    <property type="nucleotide sequence ID" value="NZ_CP026993.1"/>
</dbReference>
<sequence length="63" mass="7296">MKIECGCHCIKCKSTDLESNRIGQIEKDGYFDMHHTCNQCKTHFDHLDGQVFSKCEKCSYFSS</sequence>
<evidence type="ECO:0000313" key="1">
    <source>
        <dbReference type="EMBL" id="QLH03664.1"/>
    </source>
</evidence>
<proteinExistence type="predicted"/>
<dbReference type="KEGG" id="ncl:C5F47_08995"/>
<gene>
    <name evidence="1" type="ORF">C5F47_08995</name>
</gene>
<organism evidence="1 2">
    <name type="scientific">Nitrosopumilus cobalaminigenes</name>
    <dbReference type="NCBI Taxonomy" id="1470066"/>
    <lineage>
        <taxon>Archaea</taxon>
        <taxon>Nitrososphaerota</taxon>
        <taxon>Nitrososphaeria</taxon>
        <taxon>Nitrosopumilales</taxon>
        <taxon>Nitrosopumilaceae</taxon>
        <taxon>Nitrosopumilus</taxon>
    </lineage>
</organism>
<evidence type="ECO:0000313" key="2">
    <source>
        <dbReference type="Proteomes" id="UP000509771"/>
    </source>
</evidence>
<reference evidence="1 2" key="1">
    <citation type="submission" date="2018-02" db="EMBL/GenBank/DDBJ databases">
        <title>Complete genome of Nitrosopumilus cobalaminigenes HCA1.</title>
        <authorList>
            <person name="Qin W."/>
            <person name="Zheng Y."/>
            <person name="Stahl D.A."/>
        </authorList>
    </citation>
    <scope>NUCLEOTIDE SEQUENCE [LARGE SCALE GENOMIC DNA]</scope>
    <source>
        <strain evidence="1 2">HCA1</strain>
    </source>
</reference>
<dbReference type="EMBL" id="CP026993">
    <property type="protein sequence ID" value="QLH03664.1"/>
    <property type="molecule type" value="Genomic_DNA"/>
</dbReference>
<accession>A0A7D5R708</accession>
<dbReference type="Proteomes" id="UP000509771">
    <property type="component" value="Chromosome"/>
</dbReference>
<protein>
    <submittedName>
        <fullName evidence="1">Uncharacterized protein</fullName>
    </submittedName>
</protein>
<dbReference type="GeneID" id="56060199"/>
<dbReference type="OrthoDB" id="66at2157"/>
<dbReference type="AlphaFoldDB" id="A0A7D5R708"/>